<dbReference type="SUPFAM" id="SSF52266">
    <property type="entry name" value="SGNH hydrolase"/>
    <property type="match status" value="1"/>
</dbReference>
<dbReference type="PANTHER" id="PTHR30383">
    <property type="entry name" value="THIOESTERASE 1/PROTEASE 1/LYSOPHOSPHOLIPASE L1"/>
    <property type="match status" value="1"/>
</dbReference>
<name>A0A5D4NRI0_9BACI</name>
<dbReference type="GO" id="GO:0004622">
    <property type="term" value="F:phosphatidylcholine lysophospholipase activity"/>
    <property type="evidence" value="ECO:0007669"/>
    <property type="project" value="TreeGrafter"/>
</dbReference>
<dbReference type="InterPro" id="IPR013830">
    <property type="entry name" value="SGNH_hydro"/>
</dbReference>
<dbReference type="EMBL" id="VTEI01000004">
    <property type="protein sequence ID" value="TYS16943.1"/>
    <property type="molecule type" value="Genomic_DNA"/>
</dbReference>
<reference evidence="3 4" key="1">
    <citation type="submission" date="2019-08" db="EMBL/GenBank/DDBJ databases">
        <title>Bacillus genomes from the desert of Cuatro Cienegas, Coahuila.</title>
        <authorList>
            <person name="Olmedo-Alvarez G."/>
        </authorList>
    </citation>
    <scope>NUCLEOTIDE SEQUENCE [LARGE SCALE GENOMIC DNA]</scope>
    <source>
        <strain evidence="3 4">CH34_1T</strain>
    </source>
</reference>
<dbReference type="Gene3D" id="3.40.50.1110">
    <property type="entry name" value="SGNH hydrolase"/>
    <property type="match status" value="1"/>
</dbReference>
<dbReference type="Proteomes" id="UP000322267">
    <property type="component" value="Unassembled WGS sequence"/>
</dbReference>
<accession>A0A5D4NRI0</accession>
<sequence>MCLDGAIREKDGVGMKKVFLFVFPAAAIMLALFYTYPPSISSPAPSFDDEALIDEPAFFSEVIEGEKKAFAEEETFMERVAFQYKTPEIEIPRSEIDGDSFAIIGIGDSLTLGTGSEQPGGYLDSVKTYYQQQNDKVVLVNHSVYGAQADHLLKMLEDPNLQSDIENADVLFMTVGGNDLISVFNHNFPDLSIGDFTKGEESFKSDLRKVMSTIRVLNEDVPVYFIGIFNPVFESLADVKEFDQIITSWNASTKNLLEMYPNTTFISIQHLFEDETNKYLAEDFFHPNEEGYKRIGKEIISRTEEMLMVQRNPL</sequence>
<dbReference type="PANTHER" id="PTHR30383:SF27">
    <property type="entry name" value="SPORE GERMINATION LIPASE LIPC"/>
    <property type="match status" value="1"/>
</dbReference>
<feature type="domain" description="SGNH hydrolase-type esterase" evidence="2">
    <location>
        <begin position="106"/>
        <end position="294"/>
    </location>
</feature>
<dbReference type="AlphaFoldDB" id="A0A5D4NRI0"/>
<evidence type="ECO:0000313" key="3">
    <source>
        <dbReference type="EMBL" id="TYS16943.1"/>
    </source>
</evidence>
<dbReference type="OrthoDB" id="26855at2"/>
<dbReference type="Pfam" id="PF13472">
    <property type="entry name" value="Lipase_GDSL_2"/>
    <property type="match status" value="1"/>
</dbReference>
<gene>
    <name evidence="3" type="ORF">FZC78_09930</name>
</gene>
<proteinExistence type="predicted"/>
<evidence type="ECO:0000259" key="2">
    <source>
        <dbReference type="Pfam" id="PF13472"/>
    </source>
</evidence>
<dbReference type="InterPro" id="IPR051532">
    <property type="entry name" value="Ester_Hydrolysis_Enzymes"/>
</dbReference>
<keyword evidence="1" id="KW-1133">Transmembrane helix</keyword>
<comment type="caution">
    <text evidence="3">The sequence shown here is derived from an EMBL/GenBank/DDBJ whole genome shotgun (WGS) entry which is preliminary data.</text>
</comment>
<organism evidence="3 4">
    <name type="scientific">Rossellomorea vietnamensis</name>
    <dbReference type="NCBI Taxonomy" id="218284"/>
    <lineage>
        <taxon>Bacteria</taxon>
        <taxon>Bacillati</taxon>
        <taxon>Bacillota</taxon>
        <taxon>Bacilli</taxon>
        <taxon>Bacillales</taxon>
        <taxon>Bacillaceae</taxon>
        <taxon>Rossellomorea</taxon>
    </lineage>
</organism>
<evidence type="ECO:0000256" key="1">
    <source>
        <dbReference type="SAM" id="Phobius"/>
    </source>
</evidence>
<protein>
    <recommendedName>
        <fullName evidence="2">SGNH hydrolase-type esterase domain-containing protein</fullName>
    </recommendedName>
</protein>
<keyword evidence="1" id="KW-0812">Transmembrane</keyword>
<dbReference type="InterPro" id="IPR036514">
    <property type="entry name" value="SGNH_hydro_sf"/>
</dbReference>
<evidence type="ECO:0000313" key="4">
    <source>
        <dbReference type="Proteomes" id="UP000322267"/>
    </source>
</evidence>
<feature type="transmembrane region" description="Helical" evidence="1">
    <location>
        <begin position="18"/>
        <end position="36"/>
    </location>
</feature>
<keyword evidence="1" id="KW-0472">Membrane</keyword>